<dbReference type="InterPro" id="IPR015424">
    <property type="entry name" value="PyrdxlP-dep_Trfase"/>
</dbReference>
<dbReference type="AlphaFoldDB" id="A0A414Q219"/>
<comment type="similarity">
    <text evidence="2 6">Belongs to the class-I pyridoxal-phosphate-dependent aminotransferase family.</text>
</comment>
<dbReference type="GO" id="GO:0030170">
    <property type="term" value="F:pyridoxal phosphate binding"/>
    <property type="evidence" value="ECO:0007669"/>
    <property type="project" value="InterPro"/>
</dbReference>
<evidence type="ECO:0000256" key="2">
    <source>
        <dbReference type="ARBA" id="ARBA00007441"/>
    </source>
</evidence>
<dbReference type="EC" id="2.6.1.-" evidence="6"/>
<organism evidence="8 9">
    <name type="scientific">Fusobacterium mortiferum</name>
    <dbReference type="NCBI Taxonomy" id="850"/>
    <lineage>
        <taxon>Bacteria</taxon>
        <taxon>Fusobacteriati</taxon>
        <taxon>Fusobacteriota</taxon>
        <taxon>Fusobacteriia</taxon>
        <taxon>Fusobacteriales</taxon>
        <taxon>Fusobacteriaceae</taxon>
        <taxon>Fusobacterium</taxon>
    </lineage>
</organism>
<dbReference type="PANTHER" id="PTHR46383:SF4">
    <property type="entry name" value="AMINOTRANSFERASE"/>
    <property type="match status" value="1"/>
</dbReference>
<evidence type="ECO:0000256" key="3">
    <source>
        <dbReference type="ARBA" id="ARBA00022576"/>
    </source>
</evidence>
<evidence type="ECO:0000256" key="1">
    <source>
        <dbReference type="ARBA" id="ARBA00001933"/>
    </source>
</evidence>
<proteinExistence type="inferred from homology"/>
<dbReference type="InterPro" id="IPR004839">
    <property type="entry name" value="Aminotransferase_I/II_large"/>
</dbReference>
<dbReference type="CDD" id="cd00609">
    <property type="entry name" value="AAT_like"/>
    <property type="match status" value="1"/>
</dbReference>
<dbReference type="InterPro" id="IPR050596">
    <property type="entry name" value="AspAT/PAT-like"/>
</dbReference>
<dbReference type="InterPro" id="IPR015422">
    <property type="entry name" value="PyrdxlP-dep_Trfase_small"/>
</dbReference>
<dbReference type="InterPro" id="IPR015421">
    <property type="entry name" value="PyrdxlP-dep_Trfase_major"/>
</dbReference>
<dbReference type="Proteomes" id="UP000284676">
    <property type="component" value="Unassembled WGS sequence"/>
</dbReference>
<keyword evidence="4 6" id="KW-0808">Transferase</keyword>
<evidence type="ECO:0000256" key="6">
    <source>
        <dbReference type="RuleBase" id="RU000481"/>
    </source>
</evidence>
<name>A0A414Q219_FUSMR</name>
<dbReference type="EMBL" id="QRHL01000001">
    <property type="protein sequence ID" value="RHF74848.1"/>
    <property type="molecule type" value="Genomic_DNA"/>
</dbReference>
<reference evidence="8 9" key="1">
    <citation type="submission" date="2018-08" db="EMBL/GenBank/DDBJ databases">
        <title>A genome reference for cultivated species of the human gut microbiota.</title>
        <authorList>
            <person name="Zou Y."/>
            <person name="Xue W."/>
            <person name="Luo G."/>
        </authorList>
    </citation>
    <scope>NUCLEOTIDE SEQUENCE [LARGE SCALE GENOMIC DNA]</scope>
    <source>
        <strain evidence="8 9">AM25-1</strain>
    </source>
</reference>
<dbReference type="GO" id="GO:0006520">
    <property type="term" value="P:amino acid metabolic process"/>
    <property type="evidence" value="ECO:0007669"/>
    <property type="project" value="InterPro"/>
</dbReference>
<dbReference type="PROSITE" id="PS00105">
    <property type="entry name" value="AA_TRANSFER_CLASS_1"/>
    <property type="match status" value="1"/>
</dbReference>
<dbReference type="SUPFAM" id="SSF53383">
    <property type="entry name" value="PLP-dependent transferases"/>
    <property type="match status" value="1"/>
</dbReference>
<keyword evidence="3 6" id="KW-0032">Aminotransferase</keyword>
<dbReference type="RefSeq" id="WP_118233831.1">
    <property type="nucleotide sequence ID" value="NZ_QRHL01000001.1"/>
</dbReference>
<evidence type="ECO:0000259" key="7">
    <source>
        <dbReference type="Pfam" id="PF00155"/>
    </source>
</evidence>
<evidence type="ECO:0000256" key="5">
    <source>
        <dbReference type="ARBA" id="ARBA00022898"/>
    </source>
</evidence>
<evidence type="ECO:0000313" key="8">
    <source>
        <dbReference type="EMBL" id="RHF74848.1"/>
    </source>
</evidence>
<dbReference type="Pfam" id="PF00155">
    <property type="entry name" value="Aminotran_1_2"/>
    <property type="match status" value="1"/>
</dbReference>
<sequence>MKFNSAVENLQYSLIRVLKNEATKYPNSIDLTIGEPDIGTPKGLIEEAMEYGKNHQLKYAPSGGGEKIGALVAEYYNKNYKGEYSEKNVIMNIGASEALSSALRTVLNPDDEVLLTVPFYPGYPPMINLCYGKPVLIDISKNNFTLTKELLEKYATSKTKALLLSNPCNPTGKVLSYEEMEEITKFIEEREIFLISDEIYSSLSFYEFHSFAEFKNIKDKLIIINGFSKSHSMTGWRLGYTICPEQYRKFFLNTSFYTVSSPVTLSLKGGEIALTKFENRKELSEEYRKRAEFMSRELKKLGFDVITPQGAFYIFANYSKISTLNSLDFALDLLRKTQVAVVPGISFEVENYIRIALTVDISLLELAIERMKKY</sequence>
<dbReference type="Gene3D" id="3.40.640.10">
    <property type="entry name" value="Type I PLP-dependent aspartate aminotransferase-like (Major domain)"/>
    <property type="match status" value="1"/>
</dbReference>
<evidence type="ECO:0000313" key="9">
    <source>
        <dbReference type="Proteomes" id="UP000284676"/>
    </source>
</evidence>
<accession>A0A414Q219</accession>
<comment type="caution">
    <text evidence="8">The sequence shown here is derived from an EMBL/GenBank/DDBJ whole genome shotgun (WGS) entry which is preliminary data.</text>
</comment>
<comment type="cofactor">
    <cofactor evidence="1 6">
        <name>pyridoxal 5'-phosphate</name>
        <dbReference type="ChEBI" id="CHEBI:597326"/>
    </cofactor>
</comment>
<dbReference type="PANTHER" id="PTHR46383">
    <property type="entry name" value="ASPARTATE AMINOTRANSFERASE"/>
    <property type="match status" value="1"/>
</dbReference>
<protein>
    <recommendedName>
        <fullName evidence="6">Aminotransferase</fullName>
        <ecNumber evidence="6">2.6.1.-</ecNumber>
    </recommendedName>
</protein>
<evidence type="ECO:0000256" key="4">
    <source>
        <dbReference type="ARBA" id="ARBA00022679"/>
    </source>
</evidence>
<feature type="domain" description="Aminotransferase class I/classII large" evidence="7">
    <location>
        <begin position="28"/>
        <end position="370"/>
    </location>
</feature>
<dbReference type="GO" id="GO:0008483">
    <property type="term" value="F:transaminase activity"/>
    <property type="evidence" value="ECO:0007669"/>
    <property type="project" value="UniProtKB-KW"/>
</dbReference>
<dbReference type="Gene3D" id="3.90.1150.10">
    <property type="entry name" value="Aspartate Aminotransferase, domain 1"/>
    <property type="match status" value="1"/>
</dbReference>
<gene>
    <name evidence="8" type="ORF">DW663_00205</name>
</gene>
<keyword evidence="5" id="KW-0663">Pyridoxal phosphate</keyword>
<dbReference type="InterPro" id="IPR004838">
    <property type="entry name" value="NHTrfase_class1_PyrdxlP-BS"/>
</dbReference>